<feature type="transmembrane region" description="Helical" evidence="7">
    <location>
        <begin position="401"/>
        <end position="423"/>
    </location>
</feature>
<evidence type="ECO:0000256" key="6">
    <source>
        <dbReference type="ARBA" id="ARBA00023136"/>
    </source>
</evidence>
<evidence type="ECO:0000256" key="4">
    <source>
        <dbReference type="ARBA" id="ARBA00022729"/>
    </source>
</evidence>
<feature type="transmembrane region" description="Helical" evidence="7">
    <location>
        <begin position="363"/>
        <end position="389"/>
    </location>
</feature>
<dbReference type="GO" id="GO:0016020">
    <property type="term" value="C:membrane"/>
    <property type="evidence" value="ECO:0007669"/>
    <property type="project" value="UniProtKB-SubCell"/>
</dbReference>
<comment type="subcellular location">
    <subcellularLocation>
        <location evidence="1">Membrane</location>
        <topology evidence="1">Multi-pass membrane protein</topology>
    </subcellularLocation>
</comment>
<evidence type="ECO:0000256" key="7">
    <source>
        <dbReference type="RuleBase" id="RU363079"/>
    </source>
</evidence>
<protein>
    <recommendedName>
        <fullName evidence="7">Transmembrane 9 superfamily member</fullName>
    </recommendedName>
</protein>
<evidence type="ECO:0000313" key="8">
    <source>
        <dbReference type="EMBL" id="KJA19891.1"/>
    </source>
</evidence>
<dbReference type="PANTHER" id="PTHR10766:SF111">
    <property type="entry name" value="TRANSMEMBRANE 9 SUPERFAMILY MEMBER 2"/>
    <property type="match status" value="1"/>
</dbReference>
<feature type="transmembrane region" description="Helical" evidence="7">
    <location>
        <begin position="435"/>
        <end position="457"/>
    </location>
</feature>
<feature type="signal peptide" evidence="7">
    <location>
        <begin position="1"/>
        <end position="19"/>
    </location>
</feature>
<dbReference type="STRING" id="945553.A0A0D2NTI6"/>
<keyword evidence="5 7" id="KW-1133">Transmembrane helix</keyword>
<organism evidence="8 9">
    <name type="scientific">Hypholoma sublateritium (strain FD-334 SS-4)</name>
    <dbReference type="NCBI Taxonomy" id="945553"/>
    <lineage>
        <taxon>Eukaryota</taxon>
        <taxon>Fungi</taxon>
        <taxon>Dikarya</taxon>
        <taxon>Basidiomycota</taxon>
        <taxon>Agaricomycotina</taxon>
        <taxon>Agaricomycetes</taxon>
        <taxon>Agaricomycetidae</taxon>
        <taxon>Agaricales</taxon>
        <taxon>Agaricineae</taxon>
        <taxon>Strophariaceae</taxon>
        <taxon>Hypholoma</taxon>
    </lineage>
</organism>
<name>A0A0D2NTI6_HYPSF</name>
<evidence type="ECO:0000256" key="3">
    <source>
        <dbReference type="ARBA" id="ARBA00022692"/>
    </source>
</evidence>
<feature type="transmembrane region" description="Helical" evidence="7">
    <location>
        <begin position="590"/>
        <end position="619"/>
    </location>
</feature>
<dbReference type="PANTHER" id="PTHR10766">
    <property type="entry name" value="TRANSMEMBRANE 9 SUPERFAMILY PROTEIN"/>
    <property type="match status" value="1"/>
</dbReference>
<keyword evidence="6 7" id="KW-0472">Membrane</keyword>
<dbReference type="OrthoDB" id="1666796at2759"/>
<dbReference type="SUPFAM" id="SSF103473">
    <property type="entry name" value="MFS general substrate transporter"/>
    <property type="match status" value="1"/>
</dbReference>
<comment type="similarity">
    <text evidence="2 7">Belongs to the nonaspanin (TM9SF) (TC 9.A.2) family.</text>
</comment>
<evidence type="ECO:0000256" key="5">
    <source>
        <dbReference type="ARBA" id="ARBA00022989"/>
    </source>
</evidence>
<sequence>MSTRILAVLWLSLLPCVISFYLPGAAPHNYAEGDTVELFVNALTPMRSGNHVKIQSLINYDYYNPKLRFCEPEDGPKTQPESLGSILFGDRIFNSPFDIKMMKDNDTCKTLCVVPNINKEDAKFINDRIREDYAMNWLIDGLPAAEMKYENNTGELFFDIGFNLGDNEGEHQNQPALNNHFEIVLRYHKPTPETYRVVGVLVWPASIGGTQSSTPNCDVTGTTPLLLNEDQTQAVRYTYRVSWNESDTPWATRWDNYLHVFDPRIHWISLINSVVVVVLLCGMVSMILFRSVSRDIHRYNAIDISEDVQEDWGWKLIHGEVFRSPQYSLVLSVLVGNGSQIAAMVAVTLVFALFGFLSPSNRGSLATVMMVCWSCFGSIGGYISSRVYASLGGSNRKKNTFVTATALPTLIFAVVFLLNFFLLSAGSSGAVPFGTMLLIILMWFGISAPLSAIGSYFGSKRGAVWHPVRVNPIPRQIPPGPKYLRLWAAALLSGILPFGAAFVELYYVLSSLFASRAYYAFGFLALTAGAIALTTATVTILFVYFLLCAEEYRWHWRSFIIGGGSAFWVLTYGLYYWATQLRLESPQSVMLYLGYLFLLSLFVFLVTGTIGFLASYWAVRKLYSAVRID</sequence>
<feature type="transmembrane region" description="Helical" evidence="7">
    <location>
        <begin position="521"/>
        <end position="547"/>
    </location>
</feature>
<dbReference type="GO" id="GO:0007034">
    <property type="term" value="P:vacuolar transport"/>
    <property type="evidence" value="ECO:0007669"/>
    <property type="project" value="TreeGrafter"/>
</dbReference>
<reference evidence="9" key="1">
    <citation type="submission" date="2014-04" db="EMBL/GenBank/DDBJ databases">
        <title>Evolutionary Origins and Diversification of the Mycorrhizal Mutualists.</title>
        <authorList>
            <consortium name="DOE Joint Genome Institute"/>
            <consortium name="Mycorrhizal Genomics Consortium"/>
            <person name="Kohler A."/>
            <person name="Kuo A."/>
            <person name="Nagy L.G."/>
            <person name="Floudas D."/>
            <person name="Copeland A."/>
            <person name="Barry K.W."/>
            <person name="Cichocki N."/>
            <person name="Veneault-Fourrey C."/>
            <person name="LaButti K."/>
            <person name="Lindquist E.A."/>
            <person name="Lipzen A."/>
            <person name="Lundell T."/>
            <person name="Morin E."/>
            <person name="Murat C."/>
            <person name="Riley R."/>
            <person name="Ohm R."/>
            <person name="Sun H."/>
            <person name="Tunlid A."/>
            <person name="Henrissat B."/>
            <person name="Grigoriev I.V."/>
            <person name="Hibbett D.S."/>
            <person name="Martin F."/>
        </authorList>
    </citation>
    <scope>NUCLEOTIDE SEQUENCE [LARGE SCALE GENOMIC DNA]</scope>
    <source>
        <strain evidence="9">FD-334 SS-4</strain>
    </source>
</reference>
<feature type="transmembrane region" description="Helical" evidence="7">
    <location>
        <begin position="267"/>
        <end position="289"/>
    </location>
</feature>
<dbReference type="InterPro" id="IPR036259">
    <property type="entry name" value="MFS_trans_sf"/>
</dbReference>
<dbReference type="GO" id="GO:0005737">
    <property type="term" value="C:cytoplasm"/>
    <property type="evidence" value="ECO:0007669"/>
    <property type="project" value="UniProtKB-ARBA"/>
</dbReference>
<feature type="transmembrane region" description="Helical" evidence="7">
    <location>
        <begin position="559"/>
        <end position="578"/>
    </location>
</feature>
<feature type="chain" id="PRO_5007354269" description="Transmembrane 9 superfamily member" evidence="7">
    <location>
        <begin position="20"/>
        <end position="629"/>
    </location>
</feature>
<keyword evidence="9" id="KW-1185">Reference proteome</keyword>
<gene>
    <name evidence="8" type="ORF">HYPSUDRAFT_78556</name>
</gene>
<dbReference type="Proteomes" id="UP000054270">
    <property type="component" value="Unassembled WGS sequence"/>
</dbReference>
<dbReference type="OMA" id="KVYYMFG"/>
<proteinExistence type="inferred from homology"/>
<keyword evidence="3 7" id="KW-0812">Transmembrane</keyword>
<evidence type="ECO:0000313" key="9">
    <source>
        <dbReference type="Proteomes" id="UP000054270"/>
    </source>
</evidence>
<dbReference type="GO" id="GO:0072657">
    <property type="term" value="P:protein localization to membrane"/>
    <property type="evidence" value="ECO:0007669"/>
    <property type="project" value="TreeGrafter"/>
</dbReference>
<evidence type="ECO:0000256" key="1">
    <source>
        <dbReference type="ARBA" id="ARBA00004141"/>
    </source>
</evidence>
<dbReference type="EMBL" id="KN817572">
    <property type="protein sequence ID" value="KJA19891.1"/>
    <property type="molecule type" value="Genomic_DNA"/>
</dbReference>
<feature type="transmembrane region" description="Helical" evidence="7">
    <location>
        <begin position="486"/>
        <end position="509"/>
    </location>
</feature>
<dbReference type="Pfam" id="PF02990">
    <property type="entry name" value="EMP70"/>
    <property type="match status" value="1"/>
</dbReference>
<dbReference type="InterPro" id="IPR004240">
    <property type="entry name" value="EMP70"/>
</dbReference>
<feature type="transmembrane region" description="Helical" evidence="7">
    <location>
        <begin position="329"/>
        <end position="357"/>
    </location>
</feature>
<accession>A0A0D2NTI6</accession>
<dbReference type="AlphaFoldDB" id="A0A0D2NTI6"/>
<evidence type="ECO:0000256" key="2">
    <source>
        <dbReference type="ARBA" id="ARBA00005227"/>
    </source>
</evidence>
<keyword evidence="4 7" id="KW-0732">Signal</keyword>